<dbReference type="RefSeq" id="WP_222980910.1">
    <property type="nucleotide sequence ID" value="NZ_JAINVZ010000022.1"/>
</dbReference>
<keyword evidence="4" id="KW-0411">Iron-sulfur</keyword>
<dbReference type="InterPro" id="IPR026335">
    <property type="entry name" value="rSAM_SPASM_FxsB"/>
</dbReference>
<evidence type="ECO:0000256" key="2">
    <source>
        <dbReference type="ARBA" id="ARBA00022723"/>
    </source>
</evidence>
<dbReference type="SUPFAM" id="SSF102114">
    <property type="entry name" value="Radical SAM enzymes"/>
    <property type="match status" value="1"/>
</dbReference>
<dbReference type="Gene3D" id="3.20.20.70">
    <property type="entry name" value="Aldolase class I"/>
    <property type="match status" value="1"/>
</dbReference>
<keyword evidence="1" id="KW-0949">S-adenosyl-L-methionine</keyword>
<dbReference type="InterPro" id="IPR058240">
    <property type="entry name" value="rSAM_sf"/>
</dbReference>
<protein>
    <submittedName>
        <fullName evidence="6">FxsB family radical SAM/SPASM domain protein</fullName>
    </submittedName>
</protein>
<dbReference type="Pfam" id="PF04055">
    <property type="entry name" value="Radical_SAM"/>
    <property type="match status" value="1"/>
</dbReference>
<gene>
    <name evidence="6" type="ORF">K7472_25550</name>
</gene>
<dbReference type="SFLD" id="SFLDG01067">
    <property type="entry name" value="SPASM/twitch_domain_containing"/>
    <property type="match status" value="1"/>
</dbReference>
<name>A0ABS7QY84_9ACTN</name>
<dbReference type="SFLD" id="SFLDG01072">
    <property type="entry name" value="dehydrogenase_like"/>
    <property type="match status" value="1"/>
</dbReference>
<sequence length="413" mass="44264">MPAAVPLVPFAPRAPFRQFVLKVRGRCNLSCTYCCLYHGRDTGWRDRPARVSEATMARTAQRVAEHARAHGLRELRIDLHGGEPLMSGPGEVLAYTAAIREAVGPDRVVHAAVQTNGTRLTRSALARLTEAGIGVGISLDGGTATLNRHRVDHAGRPSWPAASRAARLLAEHPEAYAGLLCAVDVRADPAEVYRSLLALRPPRLDLLLPHANWSSPPPRPEDAPRSATPYGDWLAAVFDLWWNRDPDERPHPRVRLFTEIVGLLLGVPSATESVGLSPTVAVVVETDGSIAQIDSLKVAYDRATVTGLDVHHHSFDEALAHPGIAARQLGAAALAAVCRGCPVVRVCGGGNYAHRYREGSGFAHPSVYCADLERLIRHIAHALSSALPHDTVRASAAPTAAPAAVNSTRVDVI</sequence>
<dbReference type="InterPro" id="IPR023867">
    <property type="entry name" value="Sulphatase_maturase_rSAM"/>
</dbReference>
<evidence type="ECO:0000256" key="4">
    <source>
        <dbReference type="ARBA" id="ARBA00023014"/>
    </source>
</evidence>
<keyword evidence="7" id="KW-1185">Reference proteome</keyword>
<evidence type="ECO:0000313" key="6">
    <source>
        <dbReference type="EMBL" id="MBY8888177.1"/>
    </source>
</evidence>
<dbReference type="PANTHER" id="PTHR43273:SF8">
    <property type="entry name" value="RADICAL SAM DOMAIN PROTEIN"/>
    <property type="match status" value="1"/>
</dbReference>
<dbReference type="InterPro" id="IPR013785">
    <property type="entry name" value="Aldolase_TIM"/>
</dbReference>
<accession>A0ABS7QY84</accession>
<dbReference type="CDD" id="cd01335">
    <property type="entry name" value="Radical_SAM"/>
    <property type="match status" value="1"/>
</dbReference>
<dbReference type="PANTHER" id="PTHR43273">
    <property type="entry name" value="ANAEROBIC SULFATASE-MATURATING ENZYME HOMOLOG ASLB-RELATED"/>
    <property type="match status" value="1"/>
</dbReference>
<reference evidence="6 7" key="1">
    <citation type="submission" date="2021-08" db="EMBL/GenBank/DDBJ databases">
        <title>Streptomyces sp. PTM05 isolated from lichen.</title>
        <authorList>
            <person name="Somphong A."/>
            <person name="Phongsopitanun W."/>
            <person name="Tanasupawat S."/>
        </authorList>
    </citation>
    <scope>NUCLEOTIDE SEQUENCE [LARGE SCALE GENOMIC DNA]</scope>
    <source>
        <strain evidence="6 7">Ptm05</strain>
    </source>
</reference>
<keyword evidence="2" id="KW-0479">Metal-binding</keyword>
<dbReference type="InterPro" id="IPR007197">
    <property type="entry name" value="rSAM"/>
</dbReference>
<feature type="domain" description="Radical SAM core" evidence="5">
    <location>
        <begin position="25"/>
        <end position="171"/>
    </location>
</feature>
<proteinExistence type="predicted"/>
<dbReference type="Proteomes" id="UP001198565">
    <property type="component" value="Unassembled WGS sequence"/>
</dbReference>
<evidence type="ECO:0000313" key="7">
    <source>
        <dbReference type="Proteomes" id="UP001198565"/>
    </source>
</evidence>
<comment type="caution">
    <text evidence="6">The sequence shown here is derived from an EMBL/GenBank/DDBJ whole genome shotgun (WGS) entry which is preliminary data.</text>
</comment>
<evidence type="ECO:0000256" key="1">
    <source>
        <dbReference type="ARBA" id="ARBA00022691"/>
    </source>
</evidence>
<evidence type="ECO:0000256" key="3">
    <source>
        <dbReference type="ARBA" id="ARBA00023004"/>
    </source>
</evidence>
<organism evidence="6 7">
    <name type="scientific">Streptantibioticus parmotrematis</name>
    <dbReference type="NCBI Taxonomy" id="2873249"/>
    <lineage>
        <taxon>Bacteria</taxon>
        <taxon>Bacillati</taxon>
        <taxon>Actinomycetota</taxon>
        <taxon>Actinomycetes</taxon>
        <taxon>Kitasatosporales</taxon>
        <taxon>Streptomycetaceae</taxon>
        <taxon>Streptantibioticus</taxon>
    </lineage>
</organism>
<evidence type="ECO:0000259" key="5">
    <source>
        <dbReference type="Pfam" id="PF04055"/>
    </source>
</evidence>
<dbReference type="EMBL" id="JAINVZ010000022">
    <property type="protein sequence ID" value="MBY8888177.1"/>
    <property type="molecule type" value="Genomic_DNA"/>
</dbReference>
<dbReference type="NCBIfam" id="TIGR04269">
    <property type="entry name" value="SAM_SPASM_FxsB"/>
    <property type="match status" value="1"/>
</dbReference>
<keyword evidence="3" id="KW-0408">Iron</keyword>
<dbReference type="SFLD" id="SFLDS00029">
    <property type="entry name" value="Radical_SAM"/>
    <property type="match status" value="1"/>
</dbReference>
<dbReference type="SFLD" id="SFLDG01386">
    <property type="entry name" value="main_SPASM_domain-containing"/>
    <property type="match status" value="1"/>
</dbReference>